<name>A0A9X8M9J5_9PSED</name>
<dbReference type="AlphaFoldDB" id="A0A9X8M9J5"/>
<reference evidence="2 3" key="1">
    <citation type="submission" date="2016-10" db="EMBL/GenBank/DDBJ databases">
        <authorList>
            <person name="Varghese N."/>
            <person name="Submissions S."/>
        </authorList>
    </citation>
    <scope>NUCLEOTIDE SEQUENCE [LARGE SCALE GENOMIC DNA]</scope>
    <source>
        <strain evidence="2 3">LMG 21974</strain>
    </source>
</reference>
<evidence type="ECO:0000313" key="3">
    <source>
        <dbReference type="Proteomes" id="UP000183210"/>
    </source>
</evidence>
<comment type="caution">
    <text evidence="2">The sequence shown here is derived from an EMBL/GenBank/DDBJ whole genome shotgun (WGS) entry which is preliminary data.</text>
</comment>
<keyword evidence="1" id="KW-1133">Transmembrane helix</keyword>
<protein>
    <submittedName>
        <fullName evidence="2">Uncharacterized protein</fullName>
    </submittedName>
</protein>
<keyword evidence="1" id="KW-0472">Membrane</keyword>
<organism evidence="2 3">
    <name type="scientific">Pseudomonas lutea</name>
    <dbReference type="NCBI Taxonomy" id="243924"/>
    <lineage>
        <taxon>Bacteria</taxon>
        <taxon>Pseudomonadati</taxon>
        <taxon>Pseudomonadota</taxon>
        <taxon>Gammaproteobacteria</taxon>
        <taxon>Pseudomonadales</taxon>
        <taxon>Pseudomonadaceae</taxon>
        <taxon>Pseudomonas</taxon>
    </lineage>
</organism>
<dbReference type="Proteomes" id="UP000183210">
    <property type="component" value="Unassembled WGS sequence"/>
</dbReference>
<evidence type="ECO:0000313" key="2">
    <source>
        <dbReference type="EMBL" id="SEP80742.1"/>
    </source>
</evidence>
<dbReference type="EMBL" id="FOEV01000002">
    <property type="protein sequence ID" value="SEP80742.1"/>
    <property type="molecule type" value="Genomic_DNA"/>
</dbReference>
<evidence type="ECO:0000256" key="1">
    <source>
        <dbReference type="SAM" id="Phobius"/>
    </source>
</evidence>
<keyword evidence="1" id="KW-0812">Transmembrane</keyword>
<sequence length="46" mass="5158">MHNRYIVSYITIRIFNALSMNVTALALNVLEATCSKAVGRAPFCRQ</sequence>
<feature type="transmembrane region" description="Helical" evidence="1">
    <location>
        <begin position="6"/>
        <end position="30"/>
    </location>
</feature>
<accession>A0A9X8M9J5</accession>
<gene>
    <name evidence="2" type="ORF">SAMN05216409_102207</name>
</gene>
<proteinExistence type="predicted"/>